<dbReference type="SUPFAM" id="SSF102114">
    <property type="entry name" value="Radical SAM enzymes"/>
    <property type="match status" value="1"/>
</dbReference>
<dbReference type="InterPro" id="IPR034405">
    <property type="entry name" value="F420"/>
</dbReference>
<evidence type="ECO:0000256" key="7">
    <source>
        <dbReference type="ARBA" id="ARBA00023014"/>
    </source>
</evidence>
<keyword evidence="6 10" id="KW-0408">Iron</keyword>
<dbReference type="InterPro" id="IPR058240">
    <property type="entry name" value="rSAM_sf"/>
</dbReference>
<dbReference type="InterPro" id="IPR019939">
    <property type="entry name" value="CofG_family"/>
</dbReference>
<evidence type="ECO:0000256" key="4">
    <source>
        <dbReference type="ARBA" id="ARBA00022691"/>
    </source>
</evidence>
<dbReference type="GO" id="GO:0044689">
    <property type="term" value="F:7,8-didemethyl-8-hydroxy-5-deazariboflavin synthase activity"/>
    <property type="evidence" value="ECO:0007669"/>
    <property type="project" value="UniProtKB-EC"/>
</dbReference>
<comment type="subunit">
    <text evidence="10">The FO synthase complex consists of two subunits, CofG and CofH.</text>
</comment>
<keyword evidence="3 10" id="KW-0004">4Fe-4S</keyword>
<dbReference type="SMART" id="SM00729">
    <property type="entry name" value="Elp3"/>
    <property type="match status" value="1"/>
</dbReference>
<gene>
    <name evidence="10" type="primary">cofG</name>
    <name evidence="12" type="ORF">AEth_00104</name>
</gene>
<evidence type="ECO:0000256" key="6">
    <source>
        <dbReference type="ARBA" id="ARBA00023004"/>
    </source>
</evidence>
<dbReference type="InterPro" id="IPR006638">
    <property type="entry name" value="Elp3/MiaA/NifB-like_rSAM"/>
</dbReference>
<dbReference type="AlphaFoldDB" id="A0A8B3S6P5"/>
<dbReference type="GO" id="GO:0051539">
    <property type="term" value="F:4 iron, 4 sulfur cluster binding"/>
    <property type="evidence" value="ECO:0007669"/>
    <property type="project" value="UniProtKB-KW"/>
</dbReference>
<dbReference type="GO" id="GO:0005506">
    <property type="term" value="F:iron ion binding"/>
    <property type="evidence" value="ECO:0007669"/>
    <property type="project" value="UniProtKB-UniRule"/>
</dbReference>
<evidence type="ECO:0000256" key="10">
    <source>
        <dbReference type="HAMAP-Rule" id="MF_01611"/>
    </source>
</evidence>
<dbReference type="SFLD" id="SFLDF00294">
    <property type="entry name" value="7_8-didemethyl-8-hydroxy-5-dea"/>
    <property type="match status" value="1"/>
</dbReference>
<dbReference type="UniPathway" id="UPA00072"/>
<evidence type="ECO:0000256" key="8">
    <source>
        <dbReference type="ARBA" id="ARBA00023239"/>
    </source>
</evidence>
<dbReference type="PROSITE" id="PS51918">
    <property type="entry name" value="RADICAL_SAM"/>
    <property type="match status" value="1"/>
</dbReference>
<dbReference type="SFLD" id="SFLDG01388">
    <property type="entry name" value="7_8-didemethyl-8-hydroxy-5-dea"/>
    <property type="match status" value="1"/>
</dbReference>
<dbReference type="NCBIfam" id="TIGR03550">
    <property type="entry name" value="F420_cofG"/>
    <property type="match status" value="1"/>
</dbReference>
<dbReference type="SFLD" id="SFLDS00029">
    <property type="entry name" value="Radical_SAM"/>
    <property type="match status" value="1"/>
</dbReference>
<evidence type="ECO:0000256" key="1">
    <source>
        <dbReference type="ARBA" id="ARBA00004712"/>
    </source>
</evidence>
<organism evidence="12 13">
    <name type="scientific">Candidatus Argoarchaeum ethanivorans</name>
    <dbReference type="NCBI Taxonomy" id="2608793"/>
    <lineage>
        <taxon>Archaea</taxon>
        <taxon>Methanobacteriati</taxon>
        <taxon>Methanobacteriota</taxon>
        <taxon>Stenosarchaea group</taxon>
        <taxon>Methanomicrobia</taxon>
        <taxon>Methanosarcinales</taxon>
        <taxon>Methanosarcinales incertae sedis</taxon>
        <taxon>GOM Arc I cluster</taxon>
        <taxon>Candidatus Argoarchaeum</taxon>
    </lineage>
</organism>
<reference evidence="13" key="1">
    <citation type="submission" date="2019-01" db="EMBL/GenBank/DDBJ databases">
        <title>Anaerobic oxidation of ethane by archaea from a marine hydrocarbon seep.</title>
        <authorList>
            <person name="Musat F."/>
        </authorList>
    </citation>
    <scope>NUCLEOTIDE SEQUENCE [LARGE SCALE GENOMIC DNA]</scope>
</reference>
<dbReference type="PANTHER" id="PTHR43076">
    <property type="entry name" value="FO SYNTHASE (COFH)"/>
    <property type="match status" value="1"/>
</dbReference>
<protein>
    <recommendedName>
        <fullName evidence="2 10">7,8-didemethyl-8-hydroxy-5-deazariboflavin synthase</fullName>
        <ecNumber evidence="2 10">4.3.1.32</ecNumber>
    </recommendedName>
    <alternativeName>
        <fullName evidence="10">FO synthase subunit 1</fullName>
    </alternativeName>
</protein>
<keyword evidence="7 10" id="KW-0411">Iron-sulfur</keyword>
<evidence type="ECO:0000256" key="2">
    <source>
        <dbReference type="ARBA" id="ARBA00012126"/>
    </source>
</evidence>
<comment type="caution">
    <text evidence="12">The sequence shown here is derived from an EMBL/GenBank/DDBJ whole genome shotgun (WGS) entry which is preliminary data.</text>
</comment>
<name>A0A8B3S6P5_9EURY</name>
<accession>A0A8B3S6P5</accession>
<sequence length="329" mass="36670">MQNFVTFSRNVFIPLTRACRNNCAYCGFKREINDKCVLLDKQSVVRLLRRGAASSCTEALFTFGEQPEEVDGFSDRLKKIGFDSFVDYLLECSRIAIKLGLLPHTNAGVLPDTDLLKLKSVNASMGLMLETVANLQAHNDSPGKNPEERIRFIETSGRYQIPFTTGILVGIGEDENDRINSLKVIADIHRRYGHIQEVIIQNFSPKPNTRMSDAPIPSTGVMLRTVSLARDILPPDVAVQVAPNLIHPKILIEHGACDLGGISPVTIDYINPEAAWPNARELADAIGVPLRERLPIYPEYIKAGWYSKEIKPLIDRLADKDGFRKVAFV</sequence>
<dbReference type="EC" id="4.3.1.32" evidence="2 10"/>
<evidence type="ECO:0000313" key="12">
    <source>
        <dbReference type="EMBL" id="RZB33185.1"/>
    </source>
</evidence>
<evidence type="ECO:0000256" key="3">
    <source>
        <dbReference type="ARBA" id="ARBA00022485"/>
    </source>
</evidence>
<proteinExistence type="inferred from homology"/>
<dbReference type="GO" id="GO:0016765">
    <property type="term" value="F:transferase activity, transferring alkyl or aryl (other than methyl) groups"/>
    <property type="evidence" value="ECO:0007669"/>
    <property type="project" value="InterPro"/>
</dbReference>
<feature type="domain" description="Radical SAM core" evidence="11">
    <location>
        <begin position="5"/>
        <end position="244"/>
    </location>
</feature>
<dbReference type="Pfam" id="PF04055">
    <property type="entry name" value="Radical_SAM"/>
    <property type="match status" value="1"/>
</dbReference>
<feature type="binding site" evidence="10">
    <location>
        <position position="23"/>
    </location>
    <ligand>
        <name>[4Fe-4S] cluster</name>
        <dbReference type="ChEBI" id="CHEBI:49883"/>
        <note>4Fe-4S-S-AdoMet</note>
    </ligand>
</feature>
<dbReference type="InterPro" id="IPR013785">
    <property type="entry name" value="Aldolase_TIM"/>
</dbReference>
<dbReference type="SFLD" id="SFLDG01064">
    <property type="entry name" value="F420__menaquinone_cofactor_bio"/>
    <property type="match status" value="1"/>
</dbReference>
<feature type="binding site" evidence="10">
    <location>
        <position position="19"/>
    </location>
    <ligand>
        <name>[4Fe-4S] cluster</name>
        <dbReference type="ChEBI" id="CHEBI:49883"/>
        <note>4Fe-4S-S-AdoMet</note>
    </ligand>
</feature>
<dbReference type="Gene3D" id="3.20.20.70">
    <property type="entry name" value="Aldolase class I"/>
    <property type="match status" value="1"/>
</dbReference>
<keyword evidence="4 10" id="KW-0949">S-adenosyl-L-methionine</keyword>
<dbReference type="PANTHER" id="PTHR43076:SF15">
    <property type="entry name" value="7,8-DIDEMETHYL-8-HYDROXY-5-DEAZARIBOFLAVIN SYNTHASE"/>
    <property type="match status" value="1"/>
</dbReference>
<dbReference type="CDD" id="cd01335">
    <property type="entry name" value="Radical_SAM"/>
    <property type="match status" value="1"/>
</dbReference>
<keyword evidence="8 10" id="KW-0456">Lyase</keyword>
<feature type="binding site" evidence="10">
    <location>
        <position position="26"/>
    </location>
    <ligand>
        <name>[4Fe-4S] cluster</name>
        <dbReference type="ChEBI" id="CHEBI:49883"/>
        <note>4Fe-4S-S-AdoMet</note>
    </ligand>
</feature>
<comment type="pathway">
    <text evidence="1 10">Cofactor biosynthesis; coenzyme F0 biosynthesis.</text>
</comment>
<evidence type="ECO:0000256" key="9">
    <source>
        <dbReference type="ARBA" id="ARBA00048974"/>
    </source>
</evidence>
<comment type="catalytic activity">
    <reaction evidence="9 10">
        <text>5-amino-5-(4-hydroxybenzyl)-6-(D-ribitylimino)-5,6-dihydrouracil + S-adenosyl-L-methionine = 7,8-didemethyl-8-hydroxy-5-deazariboflavin + 5'-deoxyadenosine + L-methionine + NH4(+) + H(+)</text>
        <dbReference type="Rhea" id="RHEA:55204"/>
        <dbReference type="ChEBI" id="CHEBI:15378"/>
        <dbReference type="ChEBI" id="CHEBI:17319"/>
        <dbReference type="ChEBI" id="CHEBI:28938"/>
        <dbReference type="ChEBI" id="CHEBI:57844"/>
        <dbReference type="ChEBI" id="CHEBI:59789"/>
        <dbReference type="ChEBI" id="CHEBI:59904"/>
        <dbReference type="ChEBI" id="CHEBI:85936"/>
        <dbReference type="EC" id="4.3.1.32"/>
    </reaction>
</comment>
<evidence type="ECO:0000256" key="5">
    <source>
        <dbReference type="ARBA" id="ARBA00022723"/>
    </source>
</evidence>
<comment type="cofactor">
    <cofactor evidence="10">
        <name>[4Fe-4S] cluster</name>
        <dbReference type="ChEBI" id="CHEBI:49883"/>
    </cofactor>
    <text evidence="10">Binds 1 [4Fe-4S] cluster. The cluster is coordinated with 3 cysteines and an exchangeable S-adenosyl-L-methionine.</text>
</comment>
<dbReference type="EMBL" id="RPGO01000002">
    <property type="protein sequence ID" value="RZB33185.1"/>
    <property type="molecule type" value="Genomic_DNA"/>
</dbReference>
<evidence type="ECO:0000259" key="11">
    <source>
        <dbReference type="PROSITE" id="PS51918"/>
    </source>
</evidence>
<evidence type="ECO:0000313" key="13">
    <source>
        <dbReference type="Proteomes" id="UP000291831"/>
    </source>
</evidence>
<dbReference type="Proteomes" id="UP000291831">
    <property type="component" value="Unassembled WGS sequence"/>
</dbReference>
<dbReference type="InterPro" id="IPR007197">
    <property type="entry name" value="rSAM"/>
</dbReference>
<keyword evidence="5 10" id="KW-0479">Metal-binding</keyword>
<dbReference type="NCBIfam" id="NF004884">
    <property type="entry name" value="PRK06245.1"/>
    <property type="match status" value="1"/>
</dbReference>
<comment type="similarity">
    <text evidence="10">Belongs to the radical SAM superfamily. CofG family.</text>
</comment>
<comment type="function">
    <text evidence="10">Catalyzes the radical-mediated synthesis of 7,8-didemethyl-8-hydroxy-5-deazariboflavin (FO) from 5-amino-5-(4-hydroxybenzyl)-6-(D-ribitylimino)-5,6-dihydrouracil.</text>
</comment>
<dbReference type="HAMAP" id="MF_01611">
    <property type="entry name" value="FO_synth_sub1"/>
    <property type="match status" value="1"/>
</dbReference>